<sequence length="199" mass="20688">MKKIIIAIAATLLSTSALANTVSLQNASFEVNTVGNWYDYGNVAAGWSFTGGGAVSHNGTPWYGNTASGDYFAVLQNIASISQTFSNSSAASYTITFDMALRPYYSTGQVVSVSLDGHSLGNYDAASTGWNSFSTSAITLAAGSHTLTFSGLNPHNAYDTSAFIDNVGMNVAAVPEPETYAMLLAGLGLVAGAARRRKA</sequence>
<accession>A0ABW9VJA3</accession>
<protein>
    <submittedName>
        <fullName evidence="4">PEPxxWA-CTERM sorting domain-containing protein</fullName>
    </submittedName>
</protein>
<dbReference type="Gene3D" id="2.60.120.260">
    <property type="entry name" value="Galactose-binding domain-like"/>
    <property type="match status" value="1"/>
</dbReference>
<dbReference type="RefSeq" id="WP_161038216.1">
    <property type="nucleotide sequence ID" value="NZ_WWCM01000002.1"/>
</dbReference>
<feature type="domain" description="Ice-binding protein C-terminal" evidence="3">
    <location>
        <begin position="173"/>
        <end position="197"/>
    </location>
</feature>
<evidence type="ECO:0000313" key="5">
    <source>
        <dbReference type="Proteomes" id="UP000478090"/>
    </source>
</evidence>
<comment type="caution">
    <text evidence="4">The sequence shown here is derived from an EMBL/GenBank/DDBJ whole genome shotgun (WGS) entry which is preliminary data.</text>
</comment>
<dbReference type="Proteomes" id="UP000478090">
    <property type="component" value="Unassembled WGS sequence"/>
</dbReference>
<dbReference type="NCBIfam" id="TIGR02595">
    <property type="entry name" value="PEP_CTERM"/>
    <property type="match status" value="1"/>
</dbReference>
<dbReference type="NCBIfam" id="NF038126">
    <property type="entry name" value="PEP_CTERM_FxDxF"/>
    <property type="match status" value="1"/>
</dbReference>
<feature type="signal peptide" evidence="1">
    <location>
        <begin position="1"/>
        <end position="19"/>
    </location>
</feature>
<evidence type="ECO:0000259" key="2">
    <source>
        <dbReference type="Pfam" id="PF04862"/>
    </source>
</evidence>
<reference evidence="4 5" key="1">
    <citation type="submission" date="2019-12" db="EMBL/GenBank/DDBJ databases">
        <title>Novel species isolated from a subtropical stream in China.</title>
        <authorList>
            <person name="Lu H."/>
        </authorList>
    </citation>
    <scope>NUCLEOTIDE SEQUENCE [LARGE SCALE GENOMIC DNA]</scope>
    <source>
        <strain evidence="4 5">CY13W</strain>
    </source>
</reference>
<dbReference type="InterPro" id="IPR013424">
    <property type="entry name" value="Ice-binding_C"/>
</dbReference>
<name>A0ABW9VJA3_9BURK</name>
<organism evidence="4 5">
    <name type="scientific">Duganella qianjiadongensis</name>
    <dbReference type="NCBI Taxonomy" id="2692176"/>
    <lineage>
        <taxon>Bacteria</taxon>
        <taxon>Pseudomonadati</taxon>
        <taxon>Pseudomonadota</taxon>
        <taxon>Betaproteobacteria</taxon>
        <taxon>Burkholderiales</taxon>
        <taxon>Oxalobacteraceae</taxon>
        <taxon>Telluria group</taxon>
        <taxon>Duganella</taxon>
    </lineage>
</organism>
<keyword evidence="1" id="KW-0732">Signal</keyword>
<dbReference type="Pfam" id="PF07589">
    <property type="entry name" value="PEP-CTERM"/>
    <property type="match status" value="1"/>
</dbReference>
<proteinExistence type="predicted"/>
<evidence type="ECO:0000313" key="4">
    <source>
        <dbReference type="EMBL" id="MYM38740.1"/>
    </source>
</evidence>
<keyword evidence="5" id="KW-1185">Reference proteome</keyword>
<evidence type="ECO:0000259" key="3">
    <source>
        <dbReference type="Pfam" id="PF07589"/>
    </source>
</evidence>
<dbReference type="EMBL" id="WWCM01000002">
    <property type="protein sequence ID" value="MYM38740.1"/>
    <property type="molecule type" value="Genomic_DNA"/>
</dbReference>
<feature type="chain" id="PRO_5046717446" evidence="1">
    <location>
        <begin position="20"/>
        <end position="199"/>
    </location>
</feature>
<feature type="domain" description="DUF642" evidence="2">
    <location>
        <begin position="24"/>
        <end position="154"/>
    </location>
</feature>
<gene>
    <name evidence="4" type="ORF">GTP27_05295</name>
</gene>
<evidence type="ECO:0000256" key="1">
    <source>
        <dbReference type="SAM" id="SignalP"/>
    </source>
</evidence>
<dbReference type="Pfam" id="PF04862">
    <property type="entry name" value="DUF642"/>
    <property type="match status" value="1"/>
</dbReference>
<dbReference type="InterPro" id="IPR006946">
    <property type="entry name" value="DGR2-like_dom"/>
</dbReference>
<dbReference type="NCBIfam" id="NF035944">
    <property type="entry name" value="PEPxxWA-CTERM"/>
    <property type="match status" value="1"/>
</dbReference>